<evidence type="ECO:0000256" key="3">
    <source>
        <dbReference type="SAM" id="MobiDB-lite"/>
    </source>
</evidence>
<dbReference type="InterPro" id="IPR035892">
    <property type="entry name" value="C2_domain_sf"/>
</dbReference>
<evidence type="ECO:0000313" key="7">
    <source>
        <dbReference type="Proteomes" id="UP000663823"/>
    </source>
</evidence>
<feature type="domain" description="C2" evidence="5">
    <location>
        <begin position="398"/>
        <end position="509"/>
    </location>
</feature>
<keyword evidence="4" id="KW-0472">Membrane</keyword>
<keyword evidence="2" id="KW-0106">Calcium</keyword>
<organism evidence="6 7">
    <name type="scientific">Rotaria sordida</name>
    <dbReference type="NCBI Taxonomy" id="392033"/>
    <lineage>
        <taxon>Eukaryota</taxon>
        <taxon>Metazoa</taxon>
        <taxon>Spiralia</taxon>
        <taxon>Gnathifera</taxon>
        <taxon>Rotifera</taxon>
        <taxon>Eurotatoria</taxon>
        <taxon>Bdelloidea</taxon>
        <taxon>Philodinida</taxon>
        <taxon>Philodinidae</taxon>
        <taxon>Rotaria</taxon>
    </lineage>
</organism>
<dbReference type="PANTHER" id="PTHR45911">
    <property type="entry name" value="C2 DOMAIN-CONTAINING PROTEIN"/>
    <property type="match status" value="1"/>
</dbReference>
<dbReference type="AlphaFoldDB" id="A0A818I5Z4"/>
<dbReference type="EMBL" id="CAJOAX010000136">
    <property type="protein sequence ID" value="CAF3519009.1"/>
    <property type="molecule type" value="Genomic_DNA"/>
</dbReference>
<dbReference type="GO" id="GO:0005509">
    <property type="term" value="F:calcium ion binding"/>
    <property type="evidence" value="ECO:0007669"/>
    <property type="project" value="TreeGrafter"/>
</dbReference>
<dbReference type="InterPro" id="IPR000008">
    <property type="entry name" value="C2_dom"/>
</dbReference>
<evidence type="ECO:0000313" key="6">
    <source>
        <dbReference type="EMBL" id="CAF3519009.1"/>
    </source>
</evidence>
<gene>
    <name evidence="6" type="ORF">OTI717_LOCUS2699</name>
</gene>
<dbReference type="Gene3D" id="2.60.40.150">
    <property type="entry name" value="C2 domain"/>
    <property type="match status" value="3"/>
</dbReference>
<dbReference type="PROSITE" id="PS50004">
    <property type="entry name" value="C2"/>
    <property type="match status" value="3"/>
</dbReference>
<feature type="domain" description="C2" evidence="5">
    <location>
        <begin position="233"/>
        <end position="349"/>
    </location>
</feature>
<dbReference type="SUPFAM" id="SSF49562">
    <property type="entry name" value="C2 domain (Calcium/lipid-binding domain, CaLB)"/>
    <property type="match status" value="3"/>
</dbReference>
<reference evidence="6" key="1">
    <citation type="submission" date="2021-02" db="EMBL/GenBank/DDBJ databases">
        <authorList>
            <person name="Nowell W R."/>
        </authorList>
    </citation>
    <scope>NUCLEOTIDE SEQUENCE</scope>
</reference>
<keyword evidence="1" id="KW-0479">Metal-binding</keyword>
<feature type="compositionally biased region" description="Low complexity" evidence="3">
    <location>
        <begin position="7"/>
        <end position="22"/>
    </location>
</feature>
<evidence type="ECO:0000256" key="2">
    <source>
        <dbReference type="ARBA" id="ARBA00022837"/>
    </source>
</evidence>
<comment type="caution">
    <text evidence="6">The sequence shown here is derived from an EMBL/GenBank/DDBJ whole genome shotgun (WGS) entry which is preliminary data.</text>
</comment>
<dbReference type="Proteomes" id="UP000663823">
    <property type="component" value="Unassembled WGS sequence"/>
</dbReference>
<dbReference type="Pfam" id="PF00168">
    <property type="entry name" value="C2"/>
    <property type="match status" value="3"/>
</dbReference>
<dbReference type="PRINTS" id="PR00360">
    <property type="entry name" value="C2DOMAIN"/>
</dbReference>
<proteinExistence type="predicted"/>
<keyword evidence="4" id="KW-1133">Transmembrane helix</keyword>
<evidence type="ECO:0000259" key="5">
    <source>
        <dbReference type="PROSITE" id="PS50004"/>
    </source>
</evidence>
<sequence length="955" mass="108961">MFDAKIDSTSISNDNNNNNNRSRSLLRQIGATLTGRSCSRHPTDTTNESPSVSLLRKKHRSFDNVNIEQRSPKSYIKRTSKTKTPISFSHRLSLLNQVKTHIIGTHKHRQTISSISNDDNKYLLLPSIMSITETKSSSIKEGDQNSIKNEIDSSSQLFPLVNTTIQNSPDKTMILNDSLNMIIDDEKQQNPTPINGINSTLSSSRLSLNKFKDQLTQRARTVMTRSPSLTAIVPNGLSVNNSNNNTEQVYWTEICIERAKDLVAKDINGSSDPYVKVLYGNEEKYATNIVLNNLNPVWNETFTFFIHDLNIPIYFNVFDYDRIGRDEPMGTTKIDLDKLPLEKLYAATLELENEQRNDGKIGIIKISITLTPKSIEFRDEALRTLTKNSQKQLLFGSRLGVNNVIIQPRRTIDVYIIKGRNLKSVDSNKLCSPYIRLKFGTNKKYRTQTIKSTSNPEWCQLFMYDTKLSELPPLELTVFDDSNASGEFIGRGICNLAHLDEERTHLIPVDLEDGAGTIDVFITITVTTALQEVTNDGENSLNVALDSIPSKLSETDFENYNFFSTLRSISTMFDVGRLEIKIYQARGLSSKDINGKSDPFCVVELDSNRLRTHTIRKTLAPIWNKSFVIPVQDIHSILQLTIYDEDINLNSEFIGKVMIPLLTIKNGEKKWMTLKDRKCIAPVKGAIEIEATFIYTNLKAVIRTFNPRQKPYYQIDEKFSVGAIKQHVTRIQNMLKGIVDLVKFIDYCFQWENPWLSFSVFMVTLIMVWNFELYMLPCALLLSLIKNAITEYRRGRFTKPYASLGDETIAVIVPPAPIDEEIIDSDVNTKEQKKSFLGVIQSIQETIVEIQGYIDMAASTLERIKNLFNFTVPWLSILFIIVLILGGILFYYVPLRYLILAFVINKFTKRFRKPKGYIDNNEAADFMSRLPSDVELMRYRELKVLTPLSPKKKNK</sequence>
<feature type="region of interest" description="Disordered" evidence="3">
    <location>
        <begin position="1"/>
        <end position="22"/>
    </location>
</feature>
<evidence type="ECO:0000256" key="4">
    <source>
        <dbReference type="SAM" id="Phobius"/>
    </source>
</evidence>
<dbReference type="SMART" id="SM00239">
    <property type="entry name" value="C2"/>
    <property type="match status" value="3"/>
</dbReference>
<name>A0A818I5Z4_9BILA</name>
<keyword evidence="4" id="KW-0812">Transmembrane</keyword>
<feature type="transmembrane region" description="Helical" evidence="4">
    <location>
        <begin position="755"/>
        <end position="785"/>
    </location>
</feature>
<dbReference type="PANTHER" id="PTHR45911:SF4">
    <property type="entry name" value="MULTIPLE C2 AND TRANSMEMBRANE DOMAIN-CONTAINING PROTEIN"/>
    <property type="match status" value="1"/>
</dbReference>
<protein>
    <recommendedName>
        <fullName evidence="5">C2 domain-containing protein</fullName>
    </recommendedName>
</protein>
<feature type="transmembrane region" description="Helical" evidence="4">
    <location>
        <begin position="872"/>
        <end position="893"/>
    </location>
</feature>
<evidence type="ECO:0000256" key="1">
    <source>
        <dbReference type="ARBA" id="ARBA00022723"/>
    </source>
</evidence>
<accession>A0A818I5Z4</accession>
<feature type="domain" description="C2" evidence="5">
    <location>
        <begin position="558"/>
        <end position="674"/>
    </location>
</feature>
<dbReference type="GO" id="GO:0016020">
    <property type="term" value="C:membrane"/>
    <property type="evidence" value="ECO:0007669"/>
    <property type="project" value="TreeGrafter"/>
</dbReference>